<dbReference type="OrthoDB" id="118142at2"/>
<dbReference type="Pfam" id="PF08448">
    <property type="entry name" value="PAS_4"/>
    <property type="match status" value="1"/>
</dbReference>
<dbReference type="SUPFAM" id="SSF55785">
    <property type="entry name" value="PYP-like sensor domain (PAS domain)"/>
    <property type="match status" value="1"/>
</dbReference>
<dbReference type="SUPFAM" id="SSF81606">
    <property type="entry name" value="PP2C-like"/>
    <property type="match status" value="1"/>
</dbReference>
<dbReference type="PANTHER" id="PTHR43156">
    <property type="entry name" value="STAGE II SPORULATION PROTEIN E-RELATED"/>
    <property type="match status" value="1"/>
</dbReference>
<dbReference type="SMART" id="SM00065">
    <property type="entry name" value="GAF"/>
    <property type="match status" value="1"/>
</dbReference>
<dbReference type="Pfam" id="PF13185">
    <property type="entry name" value="GAF_2"/>
    <property type="match status" value="1"/>
</dbReference>
<comment type="caution">
    <text evidence="5">The sequence shown here is derived from an EMBL/GenBank/DDBJ whole genome shotgun (WGS) entry which is preliminary data.</text>
</comment>
<dbReference type="SUPFAM" id="SSF55781">
    <property type="entry name" value="GAF domain-like"/>
    <property type="match status" value="1"/>
</dbReference>
<accession>A0A4Q7ZT97</accession>
<dbReference type="InterPro" id="IPR035965">
    <property type="entry name" value="PAS-like_dom_sf"/>
</dbReference>
<feature type="region of interest" description="Disordered" evidence="2">
    <location>
        <begin position="1"/>
        <end position="47"/>
    </location>
</feature>
<feature type="compositionally biased region" description="Basic and acidic residues" evidence="2">
    <location>
        <begin position="12"/>
        <end position="26"/>
    </location>
</feature>
<sequence length="711" mass="76674">MATPHPGGRPKVRGEDGDRPGRDGYPDAHVPQGPMMSSEARAGEPSADVVALMEADPHGCALATAVRDAGGGIVDFTLTYLNEAGCRFLARPRAELVGRTYRELWPETVTDGTLPLYRRVVEQRVPAVRTVYYDRTNLTGHFEIRIVPFGDGFVARFVDLSKLTMGSQTEGGTRLYDALDAAFDGFTLLRAVHDDSGMIIDFVCDYTNYIGAKLAGRTVEELIGHRIVADFSGDGEVQLFPYLREVAETGEMWHQQITAPSTAPVWELKAVRVGAGIVAVSYRDVTESVDYQRQLERSAAQARAAAYWTSALQAVTAALVAASTAEEVYQAMGTVVRPSARGHGLAVLLIEHGRLVLRYHAGYEEHVVDQLSELPMTHPYPATMVAATGQPRYLCSPEEFAAAQPDPMRAISGGGRHAWAFLPLSTAGQVLGTLVIGYREPRQFDDDERANLVAFSGLAAQALQRALLYESQLSIAADLQQALLPDPLPALDGARHAVRYLPWTRGADVGGDWYDVIHIDADRAAVVIGDVAGHSSQAAATMGQLRSALRAYAADGYGPADVMRRANELLLRYEPDAMASCCYLEVHLRDHTAIAVLAGHPPPICWAGGTAEPLDLEPGPPLGIRHAEYVDVTVPLPAGCSLVLYTDGLIEDRRFTVDQGLAELCDAVSSAPTQEPGGLLDHIVRANVGPHPRTDDVAILVLTIDPAPTDN</sequence>
<dbReference type="InterPro" id="IPR036457">
    <property type="entry name" value="PPM-type-like_dom_sf"/>
</dbReference>
<feature type="domain" description="GAF" evidence="3">
    <location>
        <begin position="327"/>
        <end position="473"/>
    </location>
</feature>
<dbReference type="Gene3D" id="3.60.40.10">
    <property type="entry name" value="PPM-type phosphatase domain"/>
    <property type="match status" value="1"/>
</dbReference>
<dbReference type="Pfam" id="PF07228">
    <property type="entry name" value="SpoIIE"/>
    <property type="match status" value="1"/>
</dbReference>
<organism evidence="5 6">
    <name type="scientific">Krasilnikovia cinnamomea</name>
    <dbReference type="NCBI Taxonomy" id="349313"/>
    <lineage>
        <taxon>Bacteria</taxon>
        <taxon>Bacillati</taxon>
        <taxon>Actinomycetota</taxon>
        <taxon>Actinomycetes</taxon>
        <taxon>Micromonosporales</taxon>
        <taxon>Micromonosporaceae</taxon>
        <taxon>Krasilnikovia</taxon>
    </lineage>
</organism>
<reference evidence="5 6" key="1">
    <citation type="submission" date="2019-02" db="EMBL/GenBank/DDBJ databases">
        <title>Sequencing the genomes of 1000 actinobacteria strains.</title>
        <authorList>
            <person name="Klenk H.-P."/>
        </authorList>
    </citation>
    <scope>NUCLEOTIDE SEQUENCE [LARGE SCALE GENOMIC DNA]</scope>
    <source>
        <strain evidence="5 6">DSM 45162</strain>
    </source>
</reference>
<gene>
    <name evidence="5" type="ORF">EV385_6383</name>
</gene>
<dbReference type="PANTHER" id="PTHR43156:SF2">
    <property type="entry name" value="STAGE II SPORULATION PROTEIN E"/>
    <property type="match status" value="1"/>
</dbReference>
<keyword evidence="1" id="KW-0378">Hydrolase</keyword>
<protein>
    <submittedName>
        <fullName evidence="5">Serine phosphatase RsbU (Regulator of sigma subunit)</fullName>
    </submittedName>
</protein>
<proteinExistence type="predicted"/>
<dbReference type="InterPro" id="IPR052016">
    <property type="entry name" value="Bact_Sigma-Reg"/>
</dbReference>
<dbReference type="SMART" id="SM00331">
    <property type="entry name" value="PP2C_SIG"/>
    <property type="match status" value="1"/>
</dbReference>
<evidence type="ECO:0000259" key="3">
    <source>
        <dbReference type="SMART" id="SM00065"/>
    </source>
</evidence>
<dbReference type="InterPro" id="IPR013656">
    <property type="entry name" value="PAS_4"/>
</dbReference>
<evidence type="ECO:0000259" key="4">
    <source>
        <dbReference type="SMART" id="SM00331"/>
    </source>
</evidence>
<name>A0A4Q7ZT97_9ACTN</name>
<evidence type="ECO:0000256" key="1">
    <source>
        <dbReference type="ARBA" id="ARBA00022801"/>
    </source>
</evidence>
<dbReference type="Proteomes" id="UP000292564">
    <property type="component" value="Unassembled WGS sequence"/>
</dbReference>
<dbReference type="InterPro" id="IPR001932">
    <property type="entry name" value="PPM-type_phosphatase-like_dom"/>
</dbReference>
<dbReference type="EMBL" id="SHKY01000001">
    <property type="protein sequence ID" value="RZU54432.1"/>
    <property type="molecule type" value="Genomic_DNA"/>
</dbReference>
<evidence type="ECO:0000313" key="5">
    <source>
        <dbReference type="EMBL" id="RZU54432.1"/>
    </source>
</evidence>
<dbReference type="InterPro" id="IPR003018">
    <property type="entry name" value="GAF"/>
</dbReference>
<dbReference type="Gene3D" id="3.30.450.40">
    <property type="match status" value="1"/>
</dbReference>
<evidence type="ECO:0000313" key="6">
    <source>
        <dbReference type="Proteomes" id="UP000292564"/>
    </source>
</evidence>
<dbReference type="InterPro" id="IPR029016">
    <property type="entry name" value="GAF-like_dom_sf"/>
</dbReference>
<feature type="domain" description="PPM-type phosphatase" evidence="4">
    <location>
        <begin position="494"/>
        <end position="704"/>
    </location>
</feature>
<dbReference type="AlphaFoldDB" id="A0A4Q7ZT97"/>
<dbReference type="GO" id="GO:0016791">
    <property type="term" value="F:phosphatase activity"/>
    <property type="evidence" value="ECO:0007669"/>
    <property type="project" value="TreeGrafter"/>
</dbReference>
<evidence type="ECO:0000256" key="2">
    <source>
        <dbReference type="SAM" id="MobiDB-lite"/>
    </source>
</evidence>
<dbReference type="Gene3D" id="3.30.450.20">
    <property type="entry name" value="PAS domain"/>
    <property type="match status" value="2"/>
</dbReference>
<keyword evidence="6" id="KW-1185">Reference proteome</keyword>